<feature type="transmembrane region" description="Helical" evidence="1">
    <location>
        <begin position="58"/>
        <end position="77"/>
    </location>
</feature>
<dbReference type="KEGG" id="mlr:MELLADRAFT_71848"/>
<reference evidence="3" key="1">
    <citation type="journal article" date="2011" name="Proc. Natl. Acad. Sci. U.S.A.">
        <title>Obligate biotrophy features unraveled by the genomic analysis of rust fungi.</title>
        <authorList>
            <person name="Duplessis S."/>
            <person name="Cuomo C.A."/>
            <person name="Lin Y.-C."/>
            <person name="Aerts A."/>
            <person name="Tisserant E."/>
            <person name="Veneault-Fourrey C."/>
            <person name="Joly D.L."/>
            <person name="Hacquard S."/>
            <person name="Amselem J."/>
            <person name="Cantarel B.L."/>
            <person name="Chiu R."/>
            <person name="Coutinho P.M."/>
            <person name="Feau N."/>
            <person name="Field M."/>
            <person name="Frey P."/>
            <person name="Gelhaye E."/>
            <person name="Goldberg J."/>
            <person name="Grabherr M.G."/>
            <person name="Kodira C.D."/>
            <person name="Kohler A."/>
            <person name="Kuees U."/>
            <person name="Lindquist E.A."/>
            <person name="Lucas S.M."/>
            <person name="Mago R."/>
            <person name="Mauceli E."/>
            <person name="Morin E."/>
            <person name="Murat C."/>
            <person name="Pangilinan J.L."/>
            <person name="Park R."/>
            <person name="Pearson M."/>
            <person name="Quesneville H."/>
            <person name="Rouhier N."/>
            <person name="Sakthikumar S."/>
            <person name="Salamov A.A."/>
            <person name="Schmutz J."/>
            <person name="Selles B."/>
            <person name="Shapiro H."/>
            <person name="Tanguay P."/>
            <person name="Tuskan G.A."/>
            <person name="Henrissat B."/>
            <person name="Van de Peer Y."/>
            <person name="Rouze P."/>
            <person name="Ellis J.G."/>
            <person name="Dodds P.N."/>
            <person name="Schein J.E."/>
            <person name="Zhong S."/>
            <person name="Hamelin R.C."/>
            <person name="Grigoriev I.V."/>
            <person name="Szabo L.J."/>
            <person name="Martin F."/>
        </authorList>
    </citation>
    <scope>NUCLEOTIDE SEQUENCE [LARGE SCALE GENOMIC DNA]</scope>
    <source>
        <strain evidence="3">98AG31 / pathotype 3-4-7</strain>
    </source>
</reference>
<organism evidence="3">
    <name type="scientific">Melampsora larici-populina (strain 98AG31 / pathotype 3-4-7)</name>
    <name type="common">Poplar leaf rust fungus</name>
    <dbReference type="NCBI Taxonomy" id="747676"/>
    <lineage>
        <taxon>Eukaryota</taxon>
        <taxon>Fungi</taxon>
        <taxon>Dikarya</taxon>
        <taxon>Basidiomycota</taxon>
        <taxon>Pucciniomycotina</taxon>
        <taxon>Pucciniomycetes</taxon>
        <taxon>Pucciniales</taxon>
        <taxon>Melampsoraceae</taxon>
        <taxon>Melampsora</taxon>
    </lineage>
</organism>
<sequence length="319" mass="35959">MSSGSAQKPTTDQLEIRTEHSLLINAMLVAVPFTNVLTGFIFIQFARFMASSQSKGQRYARIWGSVAILLHLMQLAFQIENFRVTCMHYVVNQFVDFSLYEAMGTIYTLGIVLIVQIHFLRITHAITSHKLWLLSSIFVLLLAAAGGLSTAIFFILEIIKGRIRKKPTKFSHRLTISWIVWLVSATAFDLILTVVLVRRLVECRTWTIHLRSCLGKLLALSIQTFFLTCIASSLSMVLISVARFTPITDSVLLTRLETAALINNAMLPRIYLISFFSTLTDTIKGKEEMTPSSCDFQYMLDRNEFRTVDTGVLSISSVV</sequence>
<evidence type="ECO:0000313" key="2">
    <source>
        <dbReference type="EMBL" id="EGG06832.1"/>
    </source>
</evidence>
<gene>
    <name evidence="2" type="ORF">MELLADRAFT_71848</name>
</gene>
<feature type="transmembrane region" description="Helical" evidence="1">
    <location>
        <begin position="97"/>
        <end position="119"/>
    </location>
</feature>
<feature type="transmembrane region" description="Helical" evidence="1">
    <location>
        <begin position="22"/>
        <end position="46"/>
    </location>
</feature>
<dbReference type="InParanoid" id="F4RL29"/>
<keyword evidence="3" id="KW-1185">Reference proteome</keyword>
<dbReference type="Proteomes" id="UP000001072">
    <property type="component" value="Unassembled WGS sequence"/>
</dbReference>
<evidence type="ECO:0000313" key="3">
    <source>
        <dbReference type="Proteomes" id="UP000001072"/>
    </source>
</evidence>
<dbReference type="EMBL" id="GL883106">
    <property type="protein sequence ID" value="EGG06832.1"/>
    <property type="molecule type" value="Genomic_DNA"/>
</dbReference>
<name>F4RL29_MELLP</name>
<dbReference type="AlphaFoldDB" id="F4RL29"/>
<dbReference type="RefSeq" id="XP_007409792.1">
    <property type="nucleotide sequence ID" value="XM_007409730.1"/>
</dbReference>
<keyword evidence="1" id="KW-0472">Membrane</keyword>
<evidence type="ECO:0000256" key="1">
    <source>
        <dbReference type="SAM" id="Phobius"/>
    </source>
</evidence>
<protein>
    <recommendedName>
        <fullName evidence="4">G-protein coupled receptors family 1 profile domain-containing protein</fullName>
    </recommendedName>
</protein>
<keyword evidence="1" id="KW-0812">Transmembrane</keyword>
<accession>F4RL29</accession>
<dbReference type="VEuPathDB" id="FungiDB:MELLADRAFT_71848"/>
<evidence type="ECO:0008006" key="4">
    <source>
        <dbReference type="Google" id="ProtNLM"/>
    </source>
</evidence>
<feature type="transmembrane region" description="Helical" evidence="1">
    <location>
        <begin position="217"/>
        <end position="239"/>
    </location>
</feature>
<proteinExistence type="predicted"/>
<feature type="transmembrane region" description="Helical" evidence="1">
    <location>
        <begin position="131"/>
        <end position="156"/>
    </location>
</feature>
<dbReference type="GeneID" id="18931944"/>
<feature type="transmembrane region" description="Helical" evidence="1">
    <location>
        <begin position="176"/>
        <end position="197"/>
    </location>
</feature>
<keyword evidence="1" id="KW-1133">Transmembrane helix</keyword>
<dbReference type="HOGENOM" id="CLU_871775_0_0_1"/>
<dbReference type="OrthoDB" id="2497551at2759"/>